<evidence type="ECO:0000259" key="3">
    <source>
        <dbReference type="Pfam" id="PF22942"/>
    </source>
</evidence>
<evidence type="ECO:0008006" key="6">
    <source>
        <dbReference type="Google" id="ProtNLM"/>
    </source>
</evidence>
<feature type="compositionally biased region" description="Polar residues" evidence="1">
    <location>
        <begin position="35"/>
        <end position="44"/>
    </location>
</feature>
<dbReference type="InterPro" id="IPR027417">
    <property type="entry name" value="P-loop_NTPase"/>
</dbReference>
<dbReference type="PANTHER" id="PTHR46411">
    <property type="entry name" value="FAMILY ATPASE, PUTATIVE-RELATED"/>
    <property type="match status" value="1"/>
</dbReference>
<evidence type="ECO:0000259" key="2">
    <source>
        <dbReference type="Pfam" id="PF00004"/>
    </source>
</evidence>
<dbReference type="InterPro" id="IPR054289">
    <property type="entry name" value="DUF7025"/>
</dbReference>
<evidence type="ECO:0000256" key="1">
    <source>
        <dbReference type="SAM" id="MobiDB-lite"/>
    </source>
</evidence>
<dbReference type="Gene3D" id="3.40.50.300">
    <property type="entry name" value="P-loop containing nucleotide triphosphate hydrolases"/>
    <property type="match status" value="1"/>
</dbReference>
<name>A0ABR4BYM0_9HELO</name>
<dbReference type="EMBL" id="JAZHXI010000017">
    <property type="protein sequence ID" value="KAL2062221.1"/>
    <property type="molecule type" value="Genomic_DNA"/>
</dbReference>
<organism evidence="4 5">
    <name type="scientific">Oculimacula yallundae</name>
    <dbReference type="NCBI Taxonomy" id="86028"/>
    <lineage>
        <taxon>Eukaryota</taxon>
        <taxon>Fungi</taxon>
        <taxon>Dikarya</taxon>
        <taxon>Ascomycota</taxon>
        <taxon>Pezizomycotina</taxon>
        <taxon>Leotiomycetes</taxon>
        <taxon>Helotiales</taxon>
        <taxon>Ploettnerulaceae</taxon>
        <taxon>Oculimacula</taxon>
    </lineage>
</organism>
<protein>
    <recommendedName>
        <fullName evidence="6">ATPase AAA-type core domain-containing protein</fullName>
    </recommendedName>
</protein>
<evidence type="ECO:0000313" key="4">
    <source>
        <dbReference type="EMBL" id="KAL2062221.1"/>
    </source>
</evidence>
<gene>
    <name evidence="4" type="ORF">VTL71DRAFT_6487</name>
</gene>
<dbReference type="SUPFAM" id="SSF52540">
    <property type="entry name" value="P-loop containing nucleoside triphosphate hydrolases"/>
    <property type="match status" value="1"/>
</dbReference>
<sequence>MRLRVVSTKFAPGNLYPFTEFTNNEADLRYSTIGPSQEAGQVTESVDDLESTLTPEDIEPPRRMPPPRKSPTKGSPYRILCRIKCDVVHPRQNGEDRAHAALMFEDVPHWNPRFDKTSGHLTGFRPIYSLTQWLKADDPISFVVYRTYACSWKPFTPAPLNGSIDMPTICVPDSEARDFNESIEILSSELEESLLSVAKCKVECFTGLRDADSKRDTLSFDSPYLFLYHHRAVLGELSKKGDERLRREVFPLLIYLKERQRGDYKQADNLFAKKMVDAKVLKFLFCPNEVVVTKKNDIEVAFAVRYLHFHADDSVQLVCWAWIYDGSDLKRKSEKLYVAVKAGEVRSILDLNVYPLRFATEELKTKLLARGMRMWTLRTPQLVTYKGMDFLQEKFINEGRCMLDYPTYKIMQREAEAFNQKKDNAPPDYDNFPETVGKNETLSEDAAMLCPPNIHGFLLEEKIWVDLLVDNVYGVTWNKDAFKRPVMSPTTKDLVEALIKTHASASWQQGGLVSGKRLDLIAGKGLGLIMLLHGSPGTGKTLTAGENSCPYRVSGFANLRIRKVPKLVAHVHFLYLGKTWNCVLLLDEADVFLEERSLNDLKRNSLVSAVFLRTLEYYEDILILTSNRVGTFDEAFQSRIHLVLHYPKLTPLFRKKIWQNFFDILSEDKEDVDLLELKEHMDELSETRDEWTRDQEFVDECAPASEL</sequence>
<keyword evidence="5" id="KW-1185">Reference proteome</keyword>
<feature type="region of interest" description="Disordered" evidence="1">
    <location>
        <begin position="35"/>
        <end position="75"/>
    </location>
</feature>
<dbReference type="PANTHER" id="PTHR46411:SF2">
    <property type="entry name" value="AAA+ ATPASE DOMAIN-CONTAINING PROTEIN"/>
    <property type="match status" value="1"/>
</dbReference>
<evidence type="ECO:0000313" key="5">
    <source>
        <dbReference type="Proteomes" id="UP001595075"/>
    </source>
</evidence>
<dbReference type="InterPro" id="IPR003959">
    <property type="entry name" value="ATPase_AAA_core"/>
</dbReference>
<accession>A0ABR4BYM0</accession>
<reference evidence="4 5" key="1">
    <citation type="journal article" date="2024" name="Commun. Biol.">
        <title>Comparative genomic analysis of thermophilic fungi reveals convergent evolutionary adaptations and gene losses.</title>
        <authorList>
            <person name="Steindorff A.S."/>
            <person name="Aguilar-Pontes M.V."/>
            <person name="Robinson A.J."/>
            <person name="Andreopoulos B."/>
            <person name="LaButti K."/>
            <person name="Kuo A."/>
            <person name="Mondo S."/>
            <person name="Riley R."/>
            <person name="Otillar R."/>
            <person name="Haridas S."/>
            <person name="Lipzen A."/>
            <person name="Grimwood J."/>
            <person name="Schmutz J."/>
            <person name="Clum A."/>
            <person name="Reid I.D."/>
            <person name="Moisan M.C."/>
            <person name="Butler G."/>
            <person name="Nguyen T.T.M."/>
            <person name="Dewar K."/>
            <person name="Conant G."/>
            <person name="Drula E."/>
            <person name="Henrissat B."/>
            <person name="Hansel C."/>
            <person name="Singer S."/>
            <person name="Hutchinson M.I."/>
            <person name="de Vries R.P."/>
            <person name="Natvig D.O."/>
            <person name="Powell A.J."/>
            <person name="Tsang A."/>
            <person name="Grigoriev I.V."/>
        </authorList>
    </citation>
    <scope>NUCLEOTIDE SEQUENCE [LARGE SCALE GENOMIC DNA]</scope>
    <source>
        <strain evidence="4 5">CBS 494.80</strain>
    </source>
</reference>
<feature type="domain" description="ATPase AAA-type core" evidence="2">
    <location>
        <begin position="530"/>
        <end position="644"/>
    </location>
</feature>
<dbReference type="Pfam" id="PF22942">
    <property type="entry name" value="DUF7025"/>
    <property type="match status" value="1"/>
</dbReference>
<dbReference type="Pfam" id="PF00004">
    <property type="entry name" value="AAA"/>
    <property type="match status" value="1"/>
</dbReference>
<comment type="caution">
    <text evidence="4">The sequence shown here is derived from an EMBL/GenBank/DDBJ whole genome shotgun (WGS) entry which is preliminary data.</text>
</comment>
<feature type="domain" description="DUF7025" evidence="3">
    <location>
        <begin position="267"/>
        <end position="359"/>
    </location>
</feature>
<proteinExistence type="predicted"/>
<dbReference type="Proteomes" id="UP001595075">
    <property type="component" value="Unassembled WGS sequence"/>
</dbReference>